<organism evidence="3 4">
    <name type="scientific">Mycobacterium colombiense</name>
    <dbReference type="NCBI Taxonomy" id="339268"/>
    <lineage>
        <taxon>Bacteria</taxon>
        <taxon>Bacillati</taxon>
        <taxon>Actinomycetota</taxon>
        <taxon>Actinomycetes</taxon>
        <taxon>Mycobacteriales</taxon>
        <taxon>Mycobacteriaceae</taxon>
        <taxon>Mycobacterium</taxon>
        <taxon>Mycobacterium avium complex (MAC)</taxon>
    </lineage>
</organism>
<accession>A0A853LZ62</accession>
<protein>
    <recommendedName>
        <fullName evidence="5">DUF4383 domain-containing protein</fullName>
    </recommendedName>
</protein>
<feature type="transmembrane region" description="Helical" evidence="2">
    <location>
        <begin position="245"/>
        <end position="264"/>
    </location>
</feature>
<reference evidence="3 4" key="1">
    <citation type="submission" date="2016-06" db="EMBL/GenBank/DDBJ databases">
        <authorList>
            <person name="Sutton G."/>
            <person name="Brinkac L."/>
            <person name="Sanka R."/>
            <person name="Adams M."/>
            <person name="Lau E."/>
            <person name="Garcia-Basteiro A."/>
            <person name="Lopez-Varela E."/>
            <person name="Palencia S."/>
        </authorList>
    </citation>
    <scope>NUCLEOTIDE SEQUENCE [LARGE SCALE GENOMIC DNA]</scope>
    <source>
        <strain evidence="3 4">1164983.0</strain>
    </source>
</reference>
<name>A0A853LZ62_9MYCO</name>
<feature type="transmembrane region" description="Helical" evidence="2">
    <location>
        <begin position="108"/>
        <end position="129"/>
    </location>
</feature>
<feature type="region of interest" description="Disordered" evidence="1">
    <location>
        <begin position="136"/>
        <end position="232"/>
    </location>
</feature>
<evidence type="ECO:0008006" key="5">
    <source>
        <dbReference type="Google" id="ProtNLM"/>
    </source>
</evidence>
<comment type="caution">
    <text evidence="3">The sequence shown here is derived from an EMBL/GenBank/DDBJ whole genome shotgun (WGS) entry which is preliminary data.</text>
</comment>
<keyword evidence="2" id="KW-0472">Membrane</keyword>
<keyword evidence="2" id="KW-1133">Transmembrane helix</keyword>
<evidence type="ECO:0000256" key="2">
    <source>
        <dbReference type="SAM" id="Phobius"/>
    </source>
</evidence>
<sequence>MDPGRFHSGRWFLLVEGVLVSAFGIAGLISAALHPHAGPTGAPVLGLATTAAHSAILLAFGVAAIAAIGYRRAAVTVTAVSAIAYLMLLFVSSVATARSKPTLFGFHAADIVLHGVLGIVNLALLMWLIPDELGDEAWGPKRRRSRDRSRPSPFAAVTEPAAGSMSAASATKPGPPSATAPAQESGAAGSPPRHPAAAEQPTQRGPRTVLEQSRGHETDEPSARDVQKVRQPEHSVTRTAVLSHGFVPVAVAVVATVVGIIVWLHRRR</sequence>
<evidence type="ECO:0000313" key="3">
    <source>
        <dbReference type="EMBL" id="OBJ60891.1"/>
    </source>
</evidence>
<gene>
    <name evidence="3" type="ORF">A5628_07595</name>
</gene>
<feature type="transmembrane region" description="Helical" evidence="2">
    <location>
        <begin position="12"/>
        <end position="33"/>
    </location>
</feature>
<evidence type="ECO:0000256" key="1">
    <source>
        <dbReference type="SAM" id="MobiDB-lite"/>
    </source>
</evidence>
<evidence type="ECO:0000313" key="4">
    <source>
        <dbReference type="Proteomes" id="UP000093894"/>
    </source>
</evidence>
<feature type="compositionally biased region" description="Basic and acidic residues" evidence="1">
    <location>
        <begin position="213"/>
        <end position="232"/>
    </location>
</feature>
<keyword evidence="2" id="KW-0812">Transmembrane</keyword>
<proteinExistence type="predicted"/>
<feature type="transmembrane region" description="Helical" evidence="2">
    <location>
        <begin position="74"/>
        <end position="96"/>
    </location>
</feature>
<dbReference type="EMBL" id="LZLG01000066">
    <property type="protein sequence ID" value="OBJ60891.1"/>
    <property type="molecule type" value="Genomic_DNA"/>
</dbReference>
<dbReference type="AlphaFoldDB" id="A0A853LZ62"/>
<dbReference type="Pfam" id="PF14325">
    <property type="entry name" value="DUF4383"/>
    <property type="match status" value="1"/>
</dbReference>
<feature type="transmembrane region" description="Helical" evidence="2">
    <location>
        <begin position="45"/>
        <end position="68"/>
    </location>
</feature>
<dbReference type="Proteomes" id="UP000093894">
    <property type="component" value="Unassembled WGS sequence"/>
</dbReference>